<proteinExistence type="predicted"/>
<dbReference type="Pfam" id="PF18107">
    <property type="entry name" value="HTH_ABP1_N"/>
    <property type="match status" value="1"/>
</dbReference>
<evidence type="ECO:0000313" key="3">
    <source>
        <dbReference type="EMBL" id="RNA34139.1"/>
    </source>
</evidence>
<protein>
    <submittedName>
        <fullName evidence="3">Tigger transposable element-derived</fullName>
    </submittedName>
</protein>
<dbReference type="SMART" id="SM00674">
    <property type="entry name" value="CENPB"/>
    <property type="match status" value="1"/>
</dbReference>
<dbReference type="Proteomes" id="UP000276133">
    <property type="component" value="Unassembled WGS sequence"/>
</dbReference>
<evidence type="ECO:0000259" key="2">
    <source>
        <dbReference type="PROSITE" id="PS51253"/>
    </source>
</evidence>
<name>A0A3M7SEI3_BRAPC</name>
<dbReference type="EMBL" id="REGN01001520">
    <property type="protein sequence ID" value="RNA34139.1"/>
    <property type="molecule type" value="Genomic_DNA"/>
</dbReference>
<dbReference type="Gene3D" id="1.10.10.60">
    <property type="entry name" value="Homeodomain-like"/>
    <property type="match status" value="2"/>
</dbReference>
<feature type="domain" description="HTH CENPB-type" evidence="2">
    <location>
        <begin position="72"/>
        <end position="143"/>
    </location>
</feature>
<dbReference type="InterPro" id="IPR009057">
    <property type="entry name" value="Homeodomain-like_sf"/>
</dbReference>
<comment type="caution">
    <text evidence="3">The sequence shown here is derived from an EMBL/GenBank/DDBJ whole genome shotgun (WGS) entry which is preliminary data.</text>
</comment>
<reference evidence="3 4" key="1">
    <citation type="journal article" date="2018" name="Sci. Rep.">
        <title>Genomic signatures of local adaptation to the degree of environmental predictability in rotifers.</title>
        <authorList>
            <person name="Franch-Gras L."/>
            <person name="Hahn C."/>
            <person name="Garcia-Roger E.M."/>
            <person name="Carmona M.J."/>
            <person name="Serra M."/>
            <person name="Gomez A."/>
        </authorList>
    </citation>
    <scope>NUCLEOTIDE SEQUENCE [LARGE SCALE GENOMIC DNA]</scope>
    <source>
        <strain evidence="3">HYR1</strain>
    </source>
</reference>
<dbReference type="GO" id="GO:0003677">
    <property type="term" value="F:DNA binding"/>
    <property type="evidence" value="ECO:0007669"/>
    <property type="project" value="UniProtKB-KW"/>
</dbReference>
<dbReference type="STRING" id="10195.A0A3M7SEI3"/>
<dbReference type="Pfam" id="PF03221">
    <property type="entry name" value="HTH_Tnp_Tc5"/>
    <property type="match status" value="1"/>
</dbReference>
<keyword evidence="4" id="KW-1185">Reference proteome</keyword>
<evidence type="ECO:0000256" key="1">
    <source>
        <dbReference type="ARBA" id="ARBA00023125"/>
    </source>
</evidence>
<dbReference type="AlphaFoldDB" id="A0A3M7SEI3"/>
<dbReference type="InterPro" id="IPR041188">
    <property type="entry name" value="HTH_ABP1_N"/>
</dbReference>
<gene>
    <name evidence="3" type="ORF">BpHYR1_028582</name>
</gene>
<keyword evidence="1" id="KW-0238">DNA-binding</keyword>
<dbReference type="PROSITE" id="PS51253">
    <property type="entry name" value="HTH_CENPB"/>
    <property type="match status" value="1"/>
</dbReference>
<dbReference type="PANTHER" id="PTHR19303:SF73">
    <property type="entry name" value="PROTEIN PDC2"/>
    <property type="match status" value="1"/>
</dbReference>
<dbReference type="InterPro" id="IPR050863">
    <property type="entry name" value="CenT-Element_Derived"/>
</dbReference>
<organism evidence="3 4">
    <name type="scientific">Brachionus plicatilis</name>
    <name type="common">Marine rotifer</name>
    <name type="synonym">Brachionus muelleri</name>
    <dbReference type="NCBI Taxonomy" id="10195"/>
    <lineage>
        <taxon>Eukaryota</taxon>
        <taxon>Metazoa</taxon>
        <taxon>Spiralia</taxon>
        <taxon>Gnathifera</taxon>
        <taxon>Rotifera</taxon>
        <taxon>Eurotatoria</taxon>
        <taxon>Monogononta</taxon>
        <taxon>Pseudotrocha</taxon>
        <taxon>Ploima</taxon>
        <taxon>Brachionidae</taxon>
        <taxon>Brachionus</taxon>
    </lineage>
</organism>
<dbReference type="PANTHER" id="PTHR19303">
    <property type="entry name" value="TRANSPOSON"/>
    <property type="match status" value="1"/>
</dbReference>
<accession>A0A3M7SEI3</accession>
<dbReference type="OrthoDB" id="125485at2759"/>
<dbReference type="InterPro" id="IPR006600">
    <property type="entry name" value="HTH_CenpB_DNA-bd_dom"/>
</dbReference>
<evidence type="ECO:0000313" key="4">
    <source>
        <dbReference type="Proteomes" id="UP000276133"/>
    </source>
</evidence>
<sequence length="304" mass="35827">MSKNQINLKSKKIELTIEQKKEICLFASDNPWSKQNYLCIYFSEKFEQNIPTTTMSDILKNRKNYLNSESINSYRIRNSKYPELEDALFLWFNEKRFVGLPISDDILISKANEFGIMLNIKDFKYSTGWLDKFKKRNHISNIKLHGESGKYNRPHCFKNCKPSDILPYYFNSNAWMTAIVFRDILEKFNDQIKIFKPNRKVLLRSGYYDYICSAKEFIESDESESTSELLSDDDIVRIVRSASDVIEEEIQVELEAEKIPFDKAFEGFKISSSFNDKDSENLSYFKNRRSEDNNKQNLSTLLIH</sequence>
<dbReference type="SUPFAM" id="SSF46689">
    <property type="entry name" value="Homeodomain-like"/>
    <property type="match status" value="2"/>
</dbReference>
<dbReference type="GO" id="GO:0005634">
    <property type="term" value="C:nucleus"/>
    <property type="evidence" value="ECO:0007669"/>
    <property type="project" value="TreeGrafter"/>
</dbReference>